<protein>
    <submittedName>
        <fullName evidence="2">Uncharacterized protein</fullName>
    </submittedName>
</protein>
<keyword evidence="2" id="KW-0614">Plasmid</keyword>
<evidence type="ECO:0000313" key="2">
    <source>
        <dbReference type="EMBL" id="AII11073.1"/>
    </source>
</evidence>
<keyword evidence="1" id="KW-0472">Membrane</keyword>
<feature type="transmembrane region" description="Helical" evidence="1">
    <location>
        <begin position="21"/>
        <end position="42"/>
    </location>
</feature>
<dbReference type="EMBL" id="CP008950">
    <property type="protein sequence ID" value="AII11073.1"/>
    <property type="molecule type" value="Genomic_DNA"/>
</dbReference>
<keyword evidence="1" id="KW-1133">Transmembrane helix</keyword>
<keyword evidence="1" id="KW-0812">Transmembrane</keyword>
<accession>A0A076F068</accession>
<name>A0A076F068_RHOOP</name>
<sequence>MPRRDLQIPPRILGILRRLRGRHIAGLWLLAALLVSAIDGFAATGTTIHSLLAVPVAVAPMIVLALWVVANKK</sequence>
<evidence type="ECO:0000313" key="3">
    <source>
        <dbReference type="Proteomes" id="UP000028488"/>
    </source>
</evidence>
<proteinExistence type="predicted"/>
<dbReference type="Proteomes" id="UP000028488">
    <property type="component" value="Plasmid pPDG3"/>
</dbReference>
<gene>
    <name evidence="2" type="ORF">EP51_44205</name>
</gene>
<geneLocation type="plasmid" evidence="2 3">
    <name>pPDG3</name>
</geneLocation>
<feature type="transmembrane region" description="Helical" evidence="1">
    <location>
        <begin position="48"/>
        <end position="70"/>
    </location>
</feature>
<dbReference type="AlphaFoldDB" id="A0A076F068"/>
<reference evidence="2 3" key="1">
    <citation type="submission" date="2014-07" db="EMBL/GenBank/DDBJ databases">
        <title>Genome Sequence of Rhodococcus opacus Strain R7, a Biodegrader of Mono- and Polycyclic Aromatic Hydrocarbons.</title>
        <authorList>
            <person name="Di Gennaro P."/>
            <person name="Zampolli J."/>
            <person name="Presti I."/>
            <person name="Cappelletti M."/>
            <person name="D'Ursi P."/>
            <person name="Orro A."/>
            <person name="Mezzelani A."/>
            <person name="Milanesi L."/>
        </authorList>
    </citation>
    <scope>NUCLEOTIDE SEQUENCE [LARGE SCALE GENOMIC DNA]</scope>
    <source>
        <strain evidence="2 3">R7</strain>
        <plasmid evidence="2">pPDG3</plasmid>
    </source>
</reference>
<organism evidence="2 3">
    <name type="scientific">Rhodococcus opacus</name>
    <name type="common">Nocardia opaca</name>
    <dbReference type="NCBI Taxonomy" id="37919"/>
    <lineage>
        <taxon>Bacteria</taxon>
        <taxon>Bacillati</taxon>
        <taxon>Actinomycetota</taxon>
        <taxon>Actinomycetes</taxon>
        <taxon>Mycobacteriales</taxon>
        <taxon>Nocardiaceae</taxon>
        <taxon>Rhodococcus</taxon>
    </lineage>
</organism>
<evidence type="ECO:0000256" key="1">
    <source>
        <dbReference type="SAM" id="Phobius"/>
    </source>
</evidence>